<dbReference type="CDD" id="cd00037">
    <property type="entry name" value="CLECT"/>
    <property type="match status" value="1"/>
</dbReference>
<feature type="chain" id="PRO_5044803482" description="Apple domain-containing protein" evidence="2">
    <location>
        <begin position="19"/>
        <end position="329"/>
    </location>
</feature>
<comment type="caution">
    <text evidence="4">The sequence shown here is derived from an EMBL/GenBank/DDBJ whole genome shotgun (WGS) entry which is preliminary data.</text>
</comment>
<keyword evidence="1" id="KW-0812">Transmembrane</keyword>
<dbReference type="Proteomes" id="UP001519460">
    <property type="component" value="Unassembled WGS sequence"/>
</dbReference>
<dbReference type="Pfam" id="PF00024">
    <property type="entry name" value="PAN_1"/>
    <property type="match status" value="1"/>
</dbReference>
<feature type="signal peptide" evidence="2">
    <location>
        <begin position="1"/>
        <end position="18"/>
    </location>
</feature>
<feature type="transmembrane region" description="Helical" evidence="1">
    <location>
        <begin position="281"/>
        <end position="306"/>
    </location>
</feature>
<dbReference type="InterPro" id="IPR016187">
    <property type="entry name" value="CTDL_fold"/>
</dbReference>
<evidence type="ECO:0000313" key="5">
    <source>
        <dbReference type="Proteomes" id="UP001519460"/>
    </source>
</evidence>
<accession>A0ABD0LHC2</accession>
<proteinExistence type="predicted"/>
<dbReference type="Gene3D" id="3.10.100.10">
    <property type="entry name" value="Mannose-Binding Protein A, subunit A"/>
    <property type="match status" value="1"/>
</dbReference>
<name>A0ABD0LHC2_9CAEN</name>
<organism evidence="4 5">
    <name type="scientific">Batillaria attramentaria</name>
    <dbReference type="NCBI Taxonomy" id="370345"/>
    <lineage>
        <taxon>Eukaryota</taxon>
        <taxon>Metazoa</taxon>
        <taxon>Spiralia</taxon>
        <taxon>Lophotrochozoa</taxon>
        <taxon>Mollusca</taxon>
        <taxon>Gastropoda</taxon>
        <taxon>Caenogastropoda</taxon>
        <taxon>Sorbeoconcha</taxon>
        <taxon>Cerithioidea</taxon>
        <taxon>Batillariidae</taxon>
        <taxon>Batillaria</taxon>
    </lineage>
</organism>
<gene>
    <name evidence="4" type="ORF">BaRGS_00010028</name>
</gene>
<dbReference type="InterPro" id="IPR003609">
    <property type="entry name" value="Pan_app"/>
</dbReference>
<reference evidence="4 5" key="1">
    <citation type="journal article" date="2023" name="Sci. Data">
        <title>Genome assembly of the Korean intertidal mud-creeper Batillaria attramentaria.</title>
        <authorList>
            <person name="Patra A.K."/>
            <person name="Ho P.T."/>
            <person name="Jun S."/>
            <person name="Lee S.J."/>
            <person name="Kim Y."/>
            <person name="Won Y.J."/>
        </authorList>
    </citation>
    <scope>NUCLEOTIDE SEQUENCE [LARGE SCALE GENOMIC DNA]</scope>
    <source>
        <strain evidence="4">Wonlab-2016</strain>
    </source>
</reference>
<sequence length="329" mass="36361">MLLATLTATSVLVKISLGGTGLMASVHGVVYEHELYARKDNTNRSVACGICEARGGHLARRPELDDWEIAFGNLSHLDTMDFWVDLVKTDTDLWYWGDGVAIDPNEVSYLPMTPQYNQTYTGWACAVWNMAEPFYMPAACSVTANVICEVPTTEPATFEGCKTQCEGNTKCWMADYQSSKEKCRLMIQTDRPPVPTMSPHNDFQVIARTCVKYREMSAEESQFACNCGAMDMPETEEEFEKFVEEYKEEVKKELVVPKDTLSATVRKKVSAPDERQSSTGIGALGVAMMAVVFGGLILMDLTTVFAHVKMAAGNVREVFVNGTEGSTDA</sequence>
<evidence type="ECO:0000256" key="2">
    <source>
        <dbReference type="SAM" id="SignalP"/>
    </source>
</evidence>
<protein>
    <recommendedName>
        <fullName evidence="3">Apple domain-containing protein</fullName>
    </recommendedName>
</protein>
<feature type="domain" description="Apple" evidence="3">
    <location>
        <begin position="157"/>
        <end position="210"/>
    </location>
</feature>
<evidence type="ECO:0000256" key="1">
    <source>
        <dbReference type="SAM" id="Phobius"/>
    </source>
</evidence>
<evidence type="ECO:0000259" key="3">
    <source>
        <dbReference type="Pfam" id="PF00024"/>
    </source>
</evidence>
<keyword evidence="2" id="KW-0732">Signal</keyword>
<keyword evidence="1" id="KW-0472">Membrane</keyword>
<dbReference type="AlphaFoldDB" id="A0ABD0LHC2"/>
<dbReference type="SUPFAM" id="SSF56436">
    <property type="entry name" value="C-type lectin-like"/>
    <property type="match status" value="1"/>
</dbReference>
<keyword evidence="1" id="KW-1133">Transmembrane helix</keyword>
<evidence type="ECO:0000313" key="4">
    <source>
        <dbReference type="EMBL" id="KAK7498651.1"/>
    </source>
</evidence>
<dbReference type="EMBL" id="JACVVK020000049">
    <property type="protein sequence ID" value="KAK7498651.1"/>
    <property type="molecule type" value="Genomic_DNA"/>
</dbReference>
<dbReference type="InterPro" id="IPR016186">
    <property type="entry name" value="C-type_lectin-like/link_sf"/>
</dbReference>
<keyword evidence="5" id="KW-1185">Reference proteome</keyword>